<evidence type="ECO:0000256" key="1">
    <source>
        <dbReference type="ARBA" id="ARBA00022553"/>
    </source>
</evidence>
<dbReference type="EMBL" id="MU551577">
    <property type="protein sequence ID" value="KAI5624797.1"/>
    <property type="molecule type" value="Genomic_DNA"/>
</dbReference>
<dbReference type="FunFam" id="1.10.418.10:FF:000009">
    <property type="entry name" value="smoothelin isoform X2"/>
    <property type="match status" value="1"/>
</dbReference>
<comment type="similarity">
    <text evidence="3">Belongs to the smoothelin family.</text>
</comment>
<dbReference type="Pfam" id="PF00307">
    <property type="entry name" value="CH"/>
    <property type="match status" value="1"/>
</dbReference>
<dbReference type="Gene3D" id="1.10.418.10">
    <property type="entry name" value="Calponin-like domain"/>
    <property type="match status" value="1"/>
</dbReference>
<dbReference type="InterPro" id="IPR050540">
    <property type="entry name" value="F-actin_Monoox_Mical"/>
</dbReference>
<keyword evidence="7" id="KW-1185">Reference proteome</keyword>
<protein>
    <submittedName>
        <fullName evidence="6">Smoothelin-like 1</fullName>
    </submittedName>
</protein>
<name>A0AAD5AYU6_SILAS</name>
<dbReference type="PANTHER" id="PTHR23167:SF85">
    <property type="entry name" value="SMOOTHELIN-LIKE 1 ISOFORM X1"/>
    <property type="match status" value="1"/>
</dbReference>
<evidence type="ECO:0000256" key="4">
    <source>
        <dbReference type="SAM" id="MobiDB-lite"/>
    </source>
</evidence>
<feature type="region of interest" description="Disordered" evidence="4">
    <location>
        <begin position="343"/>
        <end position="445"/>
    </location>
</feature>
<feature type="compositionally biased region" description="Low complexity" evidence="4">
    <location>
        <begin position="177"/>
        <end position="196"/>
    </location>
</feature>
<accession>A0AAD5AYU6</accession>
<evidence type="ECO:0000256" key="3">
    <source>
        <dbReference type="ARBA" id="ARBA00061655"/>
    </source>
</evidence>
<organism evidence="6 7">
    <name type="scientific">Silurus asotus</name>
    <name type="common">Amur catfish</name>
    <name type="synonym">Parasilurus asotus</name>
    <dbReference type="NCBI Taxonomy" id="30991"/>
    <lineage>
        <taxon>Eukaryota</taxon>
        <taxon>Metazoa</taxon>
        <taxon>Chordata</taxon>
        <taxon>Craniata</taxon>
        <taxon>Vertebrata</taxon>
        <taxon>Euteleostomi</taxon>
        <taxon>Actinopterygii</taxon>
        <taxon>Neopterygii</taxon>
        <taxon>Teleostei</taxon>
        <taxon>Ostariophysi</taxon>
        <taxon>Siluriformes</taxon>
        <taxon>Siluridae</taxon>
        <taxon>Silurus</taxon>
    </lineage>
</organism>
<proteinExistence type="inferred from homology"/>
<feature type="compositionally biased region" description="Polar residues" evidence="4">
    <location>
        <begin position="207"/>
        <end position="217"/>
    </location>
</feature>
<dbReference type="Proteomes" id="UP001205998">
    <property type="component" value="Unassembled WGS sequence"/>
</dbReference>
<evidence type="ECO:0000313" key="7">
    <source>
        <dbReference type="Proteomes" id="UP001205998"/>
    </source>
</evidence>
<feature type="compositionally biased region" description="Basic and acidic residues" evidence="4">
    <location>
        <begin position="96"/>
        <end position="132"/>
    </location>
</feature>
<sequence length="445" mass="48863">MASEMEGKKSMDATGESQEEDKQSGEDTVPLTAGRTNEENGEEEPNVEAPKRECDSAVVGGSNENGDQEKEIETKEEMEESDEKAKEINTNETGNEDVRENKENVEQEKESSEAEMKPDVKEEKTEENKDTVVSENLAPAAAETETKAKDEAKAEVKKATTRDKQEKTKGKSGVAPSSSVSRPSMQMSSRQRSTRPSARRDAMAKFQQDSTPGVRNFKVQKTSVGASAGASIKQKILHWCSSKTRGYEGVSIDNFSSSWSDGLAFCALVHRFFPSAFEFSSLKASEREKNFTLAFSMAESLAGCCPLLDVSDMVLMGRKPDPFSVFTYVQSLCQHLSKIEQERREQKKAEESKEEVKGKNEAEHGEEADEQKTGGTVEEEGKVGEGTEPKSGEEQEKDVEEDEGEGDGTADEEKGGTEEESSTQVETDQTVSEENSDLATETLLK</sequence>
<feature type="compositionally biased region" description="Basic and acidic residues" evidence="4">
    <location>
        <begin position="379"/>
        <end position="394"/>
    </location>
</feature>
<evidence type="ECO:0000259" key="5">
    <source>
        <dbReference type="PROSITE" id="PS50021"/>
    </source>
</evidence>
<dbReference type="InterPro" id="IPR036872">
    <property type="entry name" value="CH_dom_sf"/>
</dbReference>
<comment type="caution">
    <text evidence="6">The sequence shown here is derived from an EMBL/GenBank/DDBJ whole genome shotgun (WGS) entry which is preliminary data.</text>
</comment>
<dbReference type="PANTHER" id="PTHR23167">
    <property type="entry name" value="CALPONIN HOMOLOGY DOMAIN-CONTAINING PROTEIN DDB_G0272472-RELATED"/>
    <property type="match status" value="1"/>
</dbReference>
<dbReference type="CDD" id="cd21200">
    <property type="entry name" value="CH_SMTN-like"/>
    <property type="match status" value="1"/>
</dbReference>
<dbReference type="AlphaFoldDB" id="A0AAD5AYU6"/>
<feature type="compositionally biased region" description="Basic and acidic residues" evidence="4">
    <location>
        <begin position="1"/>
        <end position="11"/>
    </location>
</feature>
<dbReference type="SUPFAM" id="SSF47576">
    <property type="entry name" value="Calponin-homology domain, CH-domain"/>
    <property type="match status" value="1"/>
</dbReference>
<dbReference type="InterPro" id="IPR001715">
    <property type="entry name" value="CH_dom"/>
</dbReference>
<feature type="compositionally biased region" description="Polar residues" evidence="4">
    <location>
        <begin position="424"/>
        <end position="439"/>
    </location>
</feature>
<keyword evidence="2" id="KW-0175">Coiled coil</keyword>
<dbReference type="PROSITE" id="PS50021">
    <property type="entry name" value="CH"/>
    <property type="match status" value="1"/>
</dbReference>
<feature type="compositionally biased region" description="Basic and acidic residues" evidence="4">
    <location>
        <begin position="343"/>
        <end position="365"/>
    </location>
</feature>
<evidence type="ECO:0000313" key="6">
    <source>
        <dbReference type="EMBL" id="KAI5624797.1"/>
    </source>
</evidence>
<dbReference type="SMART" id="SM00033">
    <property type="entry name" value="CH"/>
    <property type="match status" value="1"/>
</dbReference>
<evidence type="ECO:0000256" key="2">
    <source>
        <dbReference type="ARBA" id="ARBA00023054"/>
    </source>
</evidence>
<gene>
    <name evidence="6" type="ORF">C0J50_15603</name>
</gene>
<keyword evidence="1" id="KW-0597">Phosphoprotein</keyword>
<feature type="compositionally biased region" description="Acidic residues" evidence="4">
    <location>
        <begin position="395"/>
        <end position="410"/>
    </location>
</feature>
<feature type="compositionally biased region" description="Basic and acidic residues" evidence="4">
    <location>
        <begin position="144"/>
        <end position="169"/>
    </location>
</feature>
<feature type="domain" description="Calponin-homology (CH)" evidence="5">
    <location>
        <begin position="230"/>
        <end position="337"/>
    </location>
</feature>
<reference evidence="6" key="1">
    <citation type="submission" date="2018-07" db="EMBL/GenBank/DDBJ databases">
        <title>Comparative genomics of catfishes provides insights into carnivory and benthic adaptation.</title>
        <authorList>
            <person name="Zhang Y."/>
            <person name="Wang D."/>
            <person name="Peng Z."/>
            <person name="Zheng S."/>
            <person name="Shao F."/>
            <person name="Tao W."/>
        </authorList>
    </citation>
    <scope>NUCLEOTIDE SEQUENCE</scope>
    <source>
        <strain evidence="6">Chongqing</strain>
    </source>
</reference>
<feature type="region of interest" description="Disordered" evidence="4">
    <location>
        <begin position="1"/>
        <end position="217"/>
    </location>
</feature>